<keyword evidence="8" id="KW-1185">Reference proteome</keyword>
<feature type="transmembrane region" description="Helical" evidence="6">
    <location>
        <begin position="390"/>
        <end position="409"/>
    </location>
</feature>
<dbReference type="PANTHER" id="PTHR43243:SF4">
    <property type="entry name" value="CATIONIC AMINO ACID TRANSPORTER 4"/>
    <property type="match status" value="1"/>
</dbReference>
<evidence type="ECO:0000256" key="6">
    <source>
        <dbReference type="SAM" id="Phobius"/>
    </source>
</evidence>
<keyword evidence="5 6" id="KW-0472">Membrane</keyword>
<dbReference type="GO" id="GO:0015171">
    <property type="term" value="F:amino acid transmembrane transporter activity"/>
    <property type="evidence" value="ECO:0007669"/>
    <property type="project" value="TreeGrafter"/>
</dbReference>
<feature type="transmembrane region" description="Helical" evidence="6">
    <location>
        <begin position="222"/>
        <end position="241"/>
    </location>
</feature>
<feature type="transmembrane region" description="Helical" evidence="6">
    <location>
        <begin position="361"/>
        <end position="384"/>
    </location>
</feature>
<evidence type="ECO:0000256" key="5">
    <source>
        <dbReference type="ARBA" id="ARBA00023136"/>
    </source>
</evidence>
<dbReference type="InterPro" id="IPR002293">
    <property type="entry name" value="AA/rel_permease1"/>
</dbReference>
<keyword evidence="3 6" id="KW-0812">Transmembrane</keyword>
<keyword evidence="2" id="KW-0813">Transport</keyword>
<dbReference type="EMBL" id="KV892127">
    <property type="protein sequence ID" value="OON21452.1"/>
    <property type="molecule type" value="Genomic_DNA"/>
</dbReference>
<organism evidence="7 8">
    <name type="scientific">Opisthorchis viverrini</name>
    <name type="common">Southeast Asian liver fluke</name>
    <dbReference type="NCBI Taxonomy" id="6198"/>
    <lineage>
        <taxon>Eukaryota</taxon>
        <taxon>Metazoa</taxon>
        <taxon>Spiralia</taxon>
        <taxon>Lophotrochozoa</taxon>
        <taxon>Platyhelminthes</taxon>
        <taxon>Trematoda</taxon>
        <taxon>Digenea</taxon>
        <taxon>Opisthorchiida</taxon>
        <taxon>Opisthorchiata</taxon>
        <taxon>Opisthorchiidae</taxon>
        <taxon>Opisthorchis</taxon>
    </lineage>
</organism>
<evidence type="ECO:0000313" key="8">
    <source>
        <dbReference type="Proteomes" id="UP000243686"/>
    </source>
</evidence>
<dbReference type="AlphaFoldDB" id="A0A1S8X414"/>
<evidence type="ECO:0000256" key="4">
    <source>
        <dbReference type="ARBA" id="ARBA00022989"/>
    </source>
</evidence>
<gene>
    <name evidence="7" type="ORF">X801_02653</name>
</gene>
<reference evidence="7 8" key="1">
    <citation type="submission" date="2015-03" db="EMBL/GenBank/DDBJ databases">
        <title>Draft genome of the nematode, Opisthorchis viverrini.</title>
        <authorList>
            <person name="Mitreva M."/>
        </authorList>
    </citation>
    <scope>NUCLEOTIDE SEQUENCE [LARGE SCALE GENOMIC DNA]</scope>
    <source>
        <strain evidence="7">Khon Kaen</strain>
    </source>
</reference>
<dbReference type="Pfam" id="PF13520">
    <property type="entry name" value="AA_permease_2"/>
    <property type="match status" value="1"/>
</dbReference>
<feature type="transmembrane region" description="Helical" evidence="6">
    <location>
        <begin position="261"/>
        <end position="287"/>
    </location>
</feature>
<sequence>MRLCEFLRRTIRRKQLRSVTPLRTPLKRCLNLTQLAAFCVSYIVGIGIQDLSGLLVRDYTGSATAFAYLLVSISSVCTALCFAELSTLIPRAGSLYTYAYVTLGECAAFWTGWIMVSQLTTSTAATAKSFSKVINYISNNTILLWSKSNIYNIENSDIMEPTPDLVAILSVIIVILAVLSGAFSTVSIAGVLSCLTVIIMIVLAISCFVLGDIDNFKEANGFLPYGFGKFLEGCALLLFAGSGFETLATASEEAIDPRRDLPIALVLGILTCTMVNLLLAFGIAYIVPHSKLTDSFPIINAFRLIKQPSFAIVAVPGSIMTSGPAQLVAVYSISRLLYSISSDGLLFPFLATTGSRFNTPIWSVFVVGLILSSLSGIFQLAVVFKVGSLTVSFVYILIGIQSLVFRYLLDEDLTAIEVDNETDEKALPIPKLPAAPHKTSTCPLRISTPAILARFGYKTWFKGILIAFVLLVLLYGVGLQALPNYKNDVGWIISGIFIPLILVTFGLITLYRPNKFYGTFQACCTWSLPDKVEDGGELTKRTNLLFSIIIIEFIQDGCHAVASKPEV</sequence>
<comment type="subcellular location">
    <subcellularLocation>
        <location evidence="1">Membrane</location>
        <topology evidence="1">Multi-pass membrane protein</topology>
    </subcellularLocation>
</comment>
<dbReference type="PANTHER" id="PTHR43243">
    <property type="entry name" value="INNER MEMBRANE TRANSPORTER YGJI-RELATED"/>
    <property type="match status" value="1"/>
</dbReference>
<evidence type="ECO:0000256" key="2">
    <source>
        <dbReference type="ARBA" id="ARBA00022448"/>
    </source>
</evidence>
<protein>
    <submittedName>
        <fullName evidence="7">Amino acid permease</fullName>
    </submittedName>
</protein>
<dbReference type="Proteomes" id="UP000243686">
    <property type="component" value="Unassembled WGS sequence"/>
</dbReference>
<feature type="transmembrane region" description="Helical" evidence="6">
    <location>
        <begin position="165"/>
        <end position="183"/>
    </location>
</feature>
<feature type="transmembrane region" description="Helical" evidence="6">
    <location>
        <begin position="95"/>
        <end position="116"/>
    </location>
</feature>
<feature type="transmembrane region" description="Helical" evidence="6">
    <location>
        <begin position="60"/>
        <end position="83"/>
    </location>
</feature>
<feature type="transmembrane region" description="Helical" evidence="6">
    <location>
        <begin position="189"/>
        <end position="210"/>
    </location>
</feature>
<dbReference type="Gene3D" id="1.20.1740.10">
    <property type="entry name" value="Amino acid/polyamine transporter I"/>
    <property type="match status" value="1"/>
</dbReference>
<evidence type="ECO:0000256" key="3">
    <source>
        <dbReference type="ARBA" id="ARBA00022692"/>
    </source>
</evidence>
<evidence type="ECO:0000313" key="7">
    <source>
        <dbReference type="EMBL" id="OON21452.1"/>
    </source>
</evidence>
<feature type="transmembrane region" description="Helical" evidence="6">
    <location>
        <begin position="464"/>
        <end position="483"/>
    </location>
</feature>
<feature type="transmembrane region" description="Helical" evidence="6">
    <location>
        <begin position="489"/>
        <end position="511"/>
    </location>
</feature>
<accession>A0A1S8X414</accession>
<dbReference type="GO" id="GO:0016020">
    <property type="term" value="C:membrane"/>
    <property type="evidence" value="ECO:0007669"/>
    <property type="project" value="UniProtKB-SubCell"/>
</dbReference>
<evidence type="ECO:0000256" key="1">
    <source>
        <dbReference type="ARBA" id="ARBA00004141"/>
    </source>
</evidence>
<name>A0A1S8X414_OPIVI</name>
<proteinExistence type="predicted"/>
<feature type="transmembrane region" description="Helical" evidence="6">
    <location>
        <begin position="29"/>
        <end position="48"/>
    </location>
</feature>
<keyword evidence="4 6" id="KW-1133">Transmembrane helix</keyword>
<feature type="transmembrane region" description="Helical" evidence="6">
    <location>
        <begin position="308"/>
        <end position="330"/>
    </location>
</feature>